<dbReference type="Gene3D" id="2.60.40.10">
    <property type="entry name" value="Immunoglobulins"/>
    <property type="match status" value="2"/>
</dbReference>
<accession>A0A9X2DB48</accession>
<dbReference type="InterPro" id="IPR013784">
    <property type="entry name" value="Carb-bd-like_fold"/>
</dbReference>
<name>A0A9X2DB48_9ACTN</name>
<keyword evidence="4" id="KW-0645">Protease</keyword>
<dbReference type="InterPro" id="IPR008969">
    <property type="entry name" value="CarboxyPept-like_regulatory"/>
</dbReference>
<dbReference type="InterPro" id="IPR013783">
    <property type="entry name" value="Ig-like_fold"/>
</dbReference>
<dbReference type="GO" id="GO:0004556">
    <property type="term" value="F:alpha-amylase activity"/>
    <property type="evidence" value="ECO:0007669"/>
    <property type="project" value="UniProtKB-EC"/>
</dbReference>
<evidence type="ECO:0000256" key="2">
    <source>
        <dbReference type="ARBA" id="ARBA00012595"/>
    </source>
</evidence>
<dbReference type="SUPFAM" id="SSF117074">
    <property type="entry name" value="Hypothetical protein PA1324"/>
    <property type="match status" value="1"/>
</dbReference>
<dbReference type="GO" id="GO:0004180">
    <property type="term" value="F:carboxypeptidase activity"/>
    <property type="evidence" value="ECO:0007669"/>
    <property type="project" value="UniProtKB-KW"/>
</dbReference>
<evidence type="ECO:0000256" key="3">
    <source>
        <dbReference type="ARBA" id="ARBA00030238"/>
    </source>
</evidence>
<dbReference type="GO" id="GO:0030246">
    <property type="term" value="F:carbohydrate binding"/>
    <property type="evidence" value="ECO:0007669"/>
    <property type="project" value="InterPro"/>
</dbReference>
<dbReference type="Proteomes" id="UP001139485">
    <property type="component" value="Unassembled WGS sequence"/>
</dbReference>
<comment type="caution">
    <text evidence="4">The sequence shown here is derived from an EMBL/GenBank/DDBJ whole genome shotgun (WGS) entry which is preliminary data.</text>
</comment>
<keyword evidence="4" id="KW-0121">Carboxypeptidase</keyword>
<keyword evidence="5" id="KW-1185">Reference proteome</keyword>
<dbReference type="AlphaFoldDB" id="A0A9X2DB48"/>
<dbReference type="SUPFAM" id="SSF49464">
    <property type="entry name" value="Carboxypeptidase regulatory domain-like"/>
    <property type="match status" value="1"/>
</dbReference>
<sequence>MAAAGLTVTAGTPASAEEAADRTTAATVLALRLTSADGTPVTGSGTLRLYRWNALDGRFEALADTVPVSVASATSVVRRVALSRPGRYYAVLRSDDGLADAVSGGARPTGKRDAGVARVAAHTRTRLDVPLAAAAGRVTLSGRALDASGAPIAGLPVAVHEVDDVSRLSTTTTDENGCWRLHVRPDRDVTVSVNTPADAAGNPVGAAHDPTLLDLHSPASGALRVGAVRLEAASTRILTGRVVLPDGSPLAGADVVLQPAFGGPWGRFTWLTTHTDAEGRFSRQVPAGASYLVTVEDLPGDGQTETLVAWGAAVDAAENTAFRVDDADVDTGDLVAGGLESGARTLSGVVTGPDGPAAGVRLSLWQWRAGALRRPAGEVPATVTTDAEGRYTLAGLPDGWWALRVEVTARPRTWSWVGGARPSSLDAAGTLSTVGTDAGADVQVAAPTRTAVRVRWVRGTRGRSVRVVARVRISALSDADAFSGRVRFLDRGVPVGTVEVGAQGVARVRLDHLSGGRHRFQARFLGSPGSLHSLSRQVAVRVD</sequence>
<keyword evidence="4" id="KW-0378">Hydrolase</keyword>
<evidence type="ECO:0000313" key="4">
    <source>
        <dbReference type="EMBL" id="MCM0622662.1"/>
    </source>
</evidence>
<evidence type="ECO:0000256" key="1">
    <source>
        <dbReference type="ARBA" id="ARBA00000548"/>
    </source>
</evidence>
<reference evidence="4" key="1">
    <citation type="submission" date="2022-05" db="EMBL/GenBank/DDBJ databases">
        <authorList>
            <person name="Tuo L."/>
        </authorList>
    </citation>
    <scope>NUCLEOTIDE SEQUENCE</scope>
    <source>
        <strain evidence="4">BSK12Z-4</strain>
    </source>
</reference>
<protein>
    <recommendedName>
        <fullName evidence="2">alpha-amylase</fullName>
        <ecNumber evidence="2">3.2.1.1</ecNumber>
    </recommendedName>
    <alternativeName>
        <fullName evidence="3">1,4-alpha-D-glucan glucanohydrolase</fullName>
    </alternativeName>
</protein>
<dbReference type="EMBL" id="JAMOIL010000043">
    <property type="protein sequence ID" value="MCM0622662.1"/>
    <property type="molecule type" value="Genomic_DNA"/>
</dbReference>
<organism evidence="4 5">
    <name type="scientific">Nocardioides bruguierae</name>
    <dbReference type="NCBI Taxonomy" id="2945102"/>
    <lineage>
        <taxon>Bacteria</taxon>
        <taxon>Bacillati</taxon>
        <taxon>Actinomycetota</taxon>
        <taxon>Actinomycetes</taxon>
        <taxon>Propionibacteriales</taxon>
        <taxon>Nocardioidaceae</taxon>
        <taxon>Nocardioides</taxon>
    </lineage>
</organism>
<gene>
    <name evidence="4" type="ORF">M8330_20435</name>
</gene>
<comment type="catalytic activity">
    <reaction evidence="1">
        <text>Endohydrolysis of (1-&gt;4)-alpha-D-glucosidic linkages in polysaccharides containing three or more (1-&gt;4)-alpha-linked D-glucose units.</text>
        <dbReference type="EC" id="3.2.1.1"/>
    </reaction>
</comment>
<evidence type="ECO:0000313" key="5">
    <source>
        <dbReference type="Proteomes" id="UP001139485"/>
    </source>
</evidence>
<dbReference type="SUPFAM" id="SSF49452">
    <property type="entry name" value="Starch-binding domain-like"/>
    <property type="match status" value="1"/>
</dbReference>
<dbReference type="GO" id="GO:0005975">
    <property type="term" value="P:carbohydrate metabolic process"/>
    <property type="evidence" value="ECO:0007669"/>
    <property type="project" value="UniProtKB-ARBA"/>
</dbReference>
<proteinExistence type="predicted"/>
<dbReference type="Pfam" id="PF13620">
    <property type="entry name" value="CarboxypepD_reg"/>
    <property type="match status" value="1"/>
</dbReference>
<dbReference type="EC" id="3.2.1.1" evidence="2"/>